<evidence type="ECO:0000313" key="2">
    <source>
        <dbReference type="Proteomes" id="UP000294847"/>
    </source>
</evidence>
<dbReference type="AlphaFoldDB" id="A0A4P7NFH2"/>
<reference evidence="1 2" key="1">
    <citation type="journal article" date="2019" name="Mol. Biol. Evol.">
        <title>Blast fungal genomes show frequent chromosomal changes, gene gains and losses, and effector gene turnover.</title>
        <authorList>
            <person name="Gomez Luciano L.B."/>
            <person name="Jason Tsai I."/>
            <person name="Chuma I."/>
            <person name="Tosa Y."/>
            <person name="Chen Y.H."/>
            <person name="Li J.Y."/>
            <person name="Li M.Y."/>
            <person name="Jade Lu M.Y."/>
            <person name="Nakayashiki H."/>
            <person name="Li W.H."/>
        </authorList>
    </citation>
    <scope>NUCLEOTIDE SEQUENCE [LARGE SCALE GENOMIC DNA]</scope>
    <source>
        <strain evidence="1">MZ5-1-6</strain>
    </source>
</reference>
<organism evidence="1 2">
    <name type="scientific">Pyricularia oryzae</name>
    <name type="common">Rice blast fungus</name>
    <name type="synonym">Magnaporthe oryzae</name>
    <dbReference type="NCBI Taxonomy" id="318829"/>
    <lineage>
        <taxon>Eukaryota</taxon>
        <taxon>Fungi</taxon>
        <taxon>Dikarya</taxon>
        <taxon>Ascomycota</taxon>
        <taxon>Pezizomycotina</taxon>
        <taxon>Sordariomycetes</taxon>
        <taxon>Sordariomycetidae</taxon>
        <taxon>Magnaporthales</taxon>
        <taxon>Pyriculariaceae</taxon>
        <taxon>Pyricularia</taxon>
    </lineage>
</organism>
<proteinExistence type="predicted"/>
<evidence type="ECO:0000313" key="1">
    <source>
        <dbReference type="EMBL" id="QBZ60647.1"/>
    </source>
</evidence>
<protein>
    <submittedName>
        <fullName evidence="1">Uncharacterized protein</fullName>
    </submittedName>
</protein>
<sequence length="152" mass="16410">MLPVAVQHAHSRRQTQAAGFCHDGMPVESMAIQALRHDCSPPPGLMAAVTDKIPGSTFLDFAARKTSAALSWAPQADIRPGRTCSWALLRARLRQRAATPTGPAVTEVATQIQNRCVVSGEGGGKSGDLCRCYRVWPCLHSLSYHAWSLCMP</sequence>
<dbReference type="EMBL" id="CP034207">
    <property type="protein sequence ID" value="QBZ60647.1"/>
    <property type="molecule type" value="Genomic_DNA"/>
</dbReference>
<dbReference type="Proteomes" id="UP000294847">
    <property type="component" value="Chromosome 4"/>
</dbReference>
<gene>
    <name evidence="1" type="ORF">PoMZ_07589</name>
</gene>
<name>A0A4P7NFH2_PYROR</name>
<accession>A0A4P7NFH2</accession>